<dbReference type="GO" id="GO:0019843">
    <property type="term" value="F:rRNA binding"/>
    <property type="evidence" value="ECO:0007669"/>
    <property type="project" value="UniProtKB-UniRule"/>
</dbReference>
<evidence type="ECO:0000313" key="11">
    <source>
        <dbReference type="EMBL" id="ODA68306.1"/>
    </source>
</evidence>
<evidence type="ECO:0000256" key="2">
    <source>
        <dbReference type="ARBA" id="ARBA00022730"/>
    </source>
</evidence>
<dbReference type="Gene3D" id="2.40.50.140">
    <property type="entry name" value="Nucleic acid-binding proteins"/>
    <property type="match status" value="1"/>
</dbReference>
<dbReference type="Gene3D" id="2.30.30.30">
    <property type="match status" value="1"/>
</dbReference>
<evidence type="ECO:0000256" key="4">
    <source>
        <dbReference type="ARBA" id="ARBA00022980"/>
    </source>
</evidence>
<evidence type="ECO:0000256" key="1">
    <source>
        <dbReference type="ARBA" id="ARBA00005636"/>
    </source>
</evidence>
<dbReference type="STRING" id="1177755.A7A08_00127"/>
<feature type="domain" description="Large ribosomal subunit protein uL2 RNA-binding" evidence="10">
    <location>
        <begin position="42"/>
        <end position="118"/>
    </location>
</feature>
<dbReference type="Pfam" id="PF00181">
    <property type="entry name" value="Ribosomal_L2_N"/>
    <property type="match status" value="1"/>
</dbReference>
<dbReference type="PANTHER" id="PTHR13691:SF5">
    <property type="entry name" value="LARGE RIBOSOMAL SUBUNIT PROTEIN UL2M"/>
    <property type="match status" value="1"/>
</dbReference>
<dbReference type="EMBL" id="MASI01000001">
    <property type="protein sequence ID" value="ODA68306.1"/>
    <property type="molecule type" value="Genomic_DNA"/>
</dbReference>
<proteinExistence type="inferred from homology"/>
<evidence type="ECO:0000313" key="12">
    <source>
        <dbReference type="Proteomes" id="UP000095087"/>
    </source>
</evidence>
<dbReference type="GO" id="GO:0002181">
    <property type="term" value="P:cytoplasmic translation"/>
    <property type="evidence" value="ECO:0007669"/>
    <property type="project" value="TreeGrafter"/>
</dbReference>
<evidence type="ECO:0000259" key="9">
    <source>
        <dbReference type="SMART" id="SM01382"/>
    </source>
</evidence>
<dbReference type="InterPro" id="IPR002171">
    <property type="entry name" value="Ribosomal_uL2"/>
</dbReference>
<dbReference type="GO" id="GO:0016740">
    <property type="term" value="F:transferase activity"/>
    <property type="evidence" value="ECO:0007669"/>
    <property type="project" value="InterPro"/>
</dbReference>
<dbReference type="InterPro" id="IPR012340">
    <property type="entry name" value="NA-bd_OB-fold"/>
</dbReference>
<evidence type="ECO:0000256" key="6">
    <source>
        <dbReference type="ARBA" id="ARBA00035242"/>
    </source>
</evidence>
<gene>
    <name evidence="7" type="primary">rplB</name>
    <name evidence="11" type="ORF">A7A08_00127</name>
</gene>
<evidence type="ECO:0000259" key="10">
    <source>
        <dbReference type="SMART" id="SM01383"/>
    </source>
</evidence>
<dbReference type="NCBIfam" id="TIGR01171">
    <property type="entry name" value="rplB_bact"/>
    <property type="match status" value="1"/>
</dbReference>
<evidence type="ECO:0000256" key="5">
    <source>
        <dbReference type="ARBA" id="ARBA00023274"/>
    </source>
</evidence>
<reference evidence="11 12" key="1">
    <citation type="submission" date="2016-07" db="EMBL/GenBank/DDBJ databases">
        <title>Draft genome sequence of Methyloligella halotolerans C2T (VKM B-2706T=CCUG 61687T=DSM 25045T), a halotolerant polyhydroxybutyrate accumulating methylotroph.</title>
        <authorList>
            <person name="Vasilenko O.V."/>
            <person name="Doronina N.V."/>
            <person name="Poroshina M.N."/>
            <person name="Tarlachkov S.V."/>
            <person name="Trotsenko Y.A."/>
        </authorList>
    </citation>
    <scope>NUCLEOTIDE SEQUENCE [LARGE SCALE GENOMIC DNA]</scope>
    <source>
        <strain evidence="11 12">VKM B-2706</strain>
    </source>
</reference>
<dbReference type="Proteomes" id="UP000095087">
    <property type="component" value="Unassembled WGS sequence"/>
</dbReference>
<dbReference type="PATRIC" id="fig|1177755.3.peg.124"/>
<dbReference type="PIRSF" id="PIRSF002158">
    <property type="entry name" value="Ribosomal_L2"/>
    <property type="match status" value="1"/>
</dbReference>
<name>A0A1E2S1D7_9HYPH</name>
<dbReference type="SUPFAM" id="SSF50249">
    <property type="entry name" value="Nucleic acid-binding proteins"/>
    <property type="match status" value="1"/>
</dbReference>
<accession>A0A1E2S1D7</accession>
<dbReference type="PROSITE" id="PS00467">
    <property type="entry name" value="RIBOSOMAL_L2"/>
    <property type="match status" value="1"/>
</dbReference>
<comment type="function">
    <text evidence="7">One of the primary rRNA binding proteins. Required for association of the 30S and 50S subunits to form the 70S ribosome, for tRNA binding and peptide bond formation. It has been suggested to have peptidyltransferase activity; this is somewhat controversial. Makes several contacts with the 16S rRNA in the 70S ribosome.</text>
</comment>
<feature type="region of interest" description="Disordered" evidence="8">
    <location>
        <begin position="223"/>
        <end position="279"/>
    </location>
</feature>
<dbReference type="InterPro" id="IPR014722">
    <property type="entry name" value="Rib_uL2_dom2"/>
</dbReference>
<dbReference type="SUPFAM" id="SSF50104">
    <property type="entry name" value="Translation proteins SH3-like domain"/>
    <property type="match status" value="1"/>
</dbReference>
<keyword evidence="12" id="KW-1185">Reference proteome</keyword>
<keyword evidence="3 7" id="KW-0694">RNA-binding</keyword>
<dbReference type="GO" id="GO:0015934">
    <property type="term" value="C:large ribosomal subunit"/>
    <property type="evidence" value="ECO:0007669"/>
    <property type="project" value="InterPro"/>
</dbReference>
<dbReference type="InterPro" id="IPR022669">
    <property type="entry name" value="Ribosomal_uL2_C"/>
</dbReference>
<dbReference type="InterPro" id="IPR014726">
    <property type="entry name" value="Ribosomal_uL2_dom3"/>
</dbReference>
<organism evidence="11 12">
    <name type="scientific">Methyloligella halotolerans</name>
    <dbReference type="NCBI Taxonomy" id="1177755"/>
    <lineage>
        <taxon>Bacteria</taxon>
        <taxon>Pseudomonadati</taxon>
        <taxon>Pseudomonadota</taxon>
        <taxon>Alphaproteobacteria</taxon>
        <taxon>Hyphomicrobiales</taxon>
        <taxon>Hyphomicrobiaceae</taxon>
        <taxon>Methyloligella</taxon>
    </lineage>
</organism>
<protein>
    <recommendedName>
        <fullName evidence="6 7">Large ribosomal subunit protein uL2</fullName>
    </recommendedName>
</protein>
<dbReference type="PANTHER" id="PTHR13691">
    <property type="entry name" value="RIBOSOMAL PROTEIN L2"/>
    <property type="match status" value="1"/>
</dbReference>
<evidence type="ECO:0000256" key="8">
    <source>
        <dbReference type="SAM" id="MobiDB-lite"/>
    </source>
</evidence>
<comment type="caution">
    <text evidence="11">The sequence shown here is derived from an EMBL/GenBank/DDBJ whole genome shotgun (WGS) entry which is preliminary data.</text>
</comment>
<dbReference type="InterPro" id="IPR022666">
    <property type="entry name" value="Ribosomal_uL2_RNA-bd_dom"/>
</dbReference>
<evidence type="ECO:0000256" key="7">
    <source>
        <dbReference type="HAMAP-Rule" id="MF_01320"/>
    </source>
</evidence>
<dbReference type="RefSeq" id="WP_069093636.1">
    <property type="nucleotide sequence ID" value="NZ_MASI01000001.1"/>
</dbReference>
<evidence type="ECO:0000256" key="3">
    <source>
        <dbReference type="ARBA" id="ARBA00022884"/>
    </source>
</evidence>
<dbReference type="FunFam" id="2.30.30.30:FF:000001">
    <property type="entry name" value="50S ribosomal protein L2"/>
    <property type="match status" value="1"/>
</dbReference>
<dbReference type="FunFam" id="2.40.50.140:FF:000003">
    <property type="entry name" value="50S ribosomal protein L2"/>
    <property type="match status" value="1"/>
</dbReference>
<dbReference type="SMART" id="SM01382">
    <property type="entry name" value="Ribosomal_L2_C"/>
    <property type="match status" value="1"/>
</dbReference>
<dbReference type="Pfam" id="PF03947">
    <property type="entry name" value="Ribosomal_L2_C"/>
    <property type="match status" value="1"/>
</dbReference>
<dbReference type="InterPro" id="IPR008991">
    <property type="entry name" value="Translation_prot_SH3-like_sf"/>
</dbReference>
<dbReference type="FunFam" id="4.10.950.10:FF:000001">
    <property type="entry name" value="50S ribosomal protein L2"/>
    <property type="match status" value="1"/>
</dbReference>
<keyword evidence="2 7" id="KW-0699">rRNA-binding</keyword>
<dbReference type="InterPro" id="IPR005880">
    <property type="entry name" value="Ribosomal_uL2_bac/org-type"/>
</dbReference>
<dbReference type="GO" id="GO:0003735">
    <property type="term" value="F:structural constituent of ribosome"/>
    <property type="evidence" value="ECO:0007669"/>
    <property type="project" value="InterPro"/>
</dbReference>
<dbReference type="AlphaFoldDB" id="A0A1E2S1D7"/>
<feature type="domain" description="Large ribosomal subunit protein uL2 C-terminal" evidence="9">
    <location>
        <begin position="124"/>
        <end position="252"/>
    </location>
</feature>
<keyword evidence="4 7" id="KW-0689">Ribosomal protein</keyword>
<dbReference type="SMART" id="SM01383">
    <property type="entry name" value="Ribosomal_L2"/>
    <property type="match status" value="1"/>
</dbReference>
<comment type="similarity">
    <text evidence="1 7">Belongs to the universal ribosomal protein uL2 family.</text>
</comment>
<comment type="subunit">
    <text evidence="7">Part of the 50S ribosomal subunit. Forms a bridge to the 30S subunit in the 70S ribosome.</text>
</comment>
<keyword evidence="5 7" id="KW-0687">Ribonucleoprotein</keyword>
<sequence length="279" mass="30760">MALKTFKPRTSSQRQLVLVDRKALWKGKPVKSLTQGLTQKGGRNNHGRVSVWHRGGGHKRTYRLVDFKRRKWGVPATVERIEYDPNRTAFIALIKYEDGELSYIIAPQRLAEGDTVVADAKADVKPGNAMPLAAIPIGTIVHNVEMKEGKGGQLARAAGSYVQLVGRDGDYSIIRLKSGETRLVRSACMATVGAVSNPDNANINLGKAGRSRWLGRRPTVRGVVMNPHDHPHGGGEGRTSGGRHPVTPWGKPTKGKRTRSNKESDKYILRSRHMKKKRG</sequence>
<dbReference type="InterPro" id="IPR022671">
    <property type="entry name" value="Ribosomal_uL2_CS"/>
</dbReference>
<dbReference type="HAMAP" id="MF_01320_B">
    <property type="entry name" value="Ribosomal_uL2_B"/>
    <property type="match status" value="1"/>
</dbReference>
<feature type="compositionally biased region" description="Basic residues" evidence="8">
    <location>
        <begin position="269"/>
        <end position="279"/>
    </location>
</feature>
<dbReference type="Gene3D" id="4.10.950.10">
    <property type="entry name" value="Ribosomal protein L2, domain 3"/>
    <property type="match status" value="1"/>
</dbReference>
<dbReference type="OrthoDB" id="9778722at2"/>